<keyword evidence="2" id="KW-0378">Hydrolase</keyword>
<dbReference type="InterPro" id="IPR050272">
    <property type="entry name" value="Isochorismatase-like_hydrls"/>
</dbReference>
<dbReference type="PANTHER" id="PTHR43540">
    <property type="entry name" value="PEROXYUREIDOACRYLATE/UREIDOACRYLATE AMIDOHYDROLASE-RELATED"/>
    <property type="match status" value="1"/>
</dbReference>
<comment type="caution">
    <text evidence="4">The sequence shown here is derived from an EMBL/GenBank/DDBJ whole genome shotgun (WGS) entry which is preliminary data.</text>
</comment>
<evidence type="ECO:0000259" key="3">
    <source>
        <dbReference type="Pfam" id="PF00857"/>
    </source>
</evidence>
<dbReference type="Gene3D" id="3.40.50.850">
    <property type="entry name" value="Isochorismatase-like"/>
    <property type="match status" value="1"/>
</dbReference>
<evidence type="ECO:0000313" key="4">
    <source>
        <dbReference type="EMBL" id="GAE95409.1"/>
    </source>
</evidence>
<protein>
    <submittedName>
        <fullName evidence="4">Nicotinamidase</fullName>
    </submittedName>
</protein>
<dbReference type="Proteomes" id="UP000019102">
    <property type="component" value="Unassembled WGS sequence"/>
</dbReference>
<gene>
    <name evidence="4" type="ORF">JCM21714_4646</name>
</gene>
<sequence>MMKKTAVLVIDMINNFNFYEGDLLLHNTKEILSNVVKLKKYAKEHQFPIIYINDHYDTWDTNYKQIAQTCSSEKNEEVIAQGIPEKEDYFIMKPQMSGFFRTPLRSLLEHLEIEHLILTGIAGNICVLFTANDAHMRGYTIHVPPENCIASNTDRHNKEALKLMSEVFKADTEAI</sequence>
<dbReference type="EMBL" id="BAVS01000057">
    <property type="protein sequence ID" value="GAE95409.1"/>
    <property type="molecule type" value="Genomic_DNA"/>
</dbReference>
<dbReference type="CDD" id="cd00431">
    <property type="entry name" value="cysteine_hydrolases"/>
    <property type="match status" value="1"/>
</dbReference>
<feature type="domain" description="Isochorismatase-like" evidence="3">
    <location>
        <begin position="5"/>
        <end position="167"/>
    </location>
</feature>
<dbReference type="InterPro" id="IPR036380">
    <property type="entry name" value="Isochorismatase-like_sf"/>
</dbReference>
<dbReference type="eggNOG" id="COG1335">
    <property type="taxonomic scope" value="Bacteria"/>
</dbReference>
<keyword evidence="5" id="KW-1185">Reference proteome</keyword>
<dbReference type="InterPro" id="IPR000868">
    <property type="entry name" value="Isochorismatase-like_dom"/>
</dbReference>
<proteinExistence type="inferred from homology"/>
<dbReference type="SUPFAM" id="SSF52499">
    <property type="entry name" value="Isochorismatase-like hydrolases"/>
    <property type="match status" value="1"/>
</dbReference>
<dbReference type="AlphaFoldDB" id="W4VR00"/>
<dbReference type="GO" id="GO:0016787">
    <property type="term" value="F:hydrolase activity"/>
    <property type="evidence" value="ECO:0007669"/>
    <property type="project" value="UniProtKB-KW"/>
</dbReference>
<comment type="similarity">
    <text evidence="1">Belongs to the isochorismatase family.</text>
</comment>
<evidence type="ECO:0000256" key="1">
    <source>
        <dbReference type="ARBA" id="ARBA00006336"/>
    </source>
</evidence>
<reference evidence="4 5" key="1">
    <citation type="journal article" date="2014" name="Genome Announc.">
        <title>Draft Genome Sequence of the Boron-Tolerant and Moderately Halotolerant Bacterium Gracilibacillus boraciitolerans JCM 21714T.</title>
        <authorList>
            <person name="Ahmed I."/>
            <person name="Oshima K."/>
            <person name="Suda W."/>
            <person name="Kitamura K."/>
            <person name="Iida T."/>
            <person name="Ohmori Y."/>
            <person name="Fujiwara T."/>
            <person name="Hattori M."/>
            <person name="Ohkuma M."/>
        </authorList>
    </citation>
    <scope>NUCLEOTIDE SEQUENCE [LARGE SCALE GENOMIC DNA]</scope>
    <source>
        <strain evidence="4 5">JCM 21714</strain>
    </source>
</reference>
<accession>W4VR00</accession>
<name>W4VR00_9BACI</name>
<organism evidence="4 5">
    <name type="scientific">Gracilibacillus boraciitolerans JCM 21714</name>
    <dbReference type="NCBI Taxonomy" id="1298598"/>
    <lineage>
        <taxon>Bacteria</taxon>
        <taxon>Bacillati</taxon>
        <taxon>Bacillota</taxon>
        <taxon>Bacilli</taxon>
        <taxon>Bacillales</taxon>
        <taxon>Bacillaceae</taxon>
        <taxon>Gracilibacillus</taxon>
    </lineage>
</organism>
<evidence type="ECO:0000256" key="2">
    <source>
        <dbReference type="ARBA" id="ARBA00022801"/>
    </source>
</evidence>
<dbReference type="PANTHER" id="PTHR43540:SF6">
    <property type="entry name" value="ISOCHORISMATASE-LIKE DOMAIN-CONTAINING PROTEIN"/>
    <property type="match status" value="1"/>
</dbReference>
<dbReference type="Pfam" id="PF00857">
    <property type="entry name" value="Isochorismatase"/>
    <property type="match status" value="1"/>
</dbReference>
<evidence type="ECO:0000313" key="5">
    <source>
        <dbReference type="Proteomes" id="UP000019102"/>
    </source>
</evidence>
<dbReference type="STRING" id="1298598.JCM21714_4646"/>